<reference evidence="1" key="1">
    <citation type="submission" date="2009-09" db="EMBL/GenBank/DDBJ databases">
        <authorList>
            <person name="Weinstock G."/>
            <person name="Sodergren E."/>
            <person name="Clifton S."/>
            <person name="Fulton L."/>
            <person name="Fulton B."/>
            <person name="Courtney L."/>
            <person name="Fronick C."/>
            <person name="Harrison M."/>
            <person name="Strong C."/>
            <person name="Farmer C."/>
            <person name="Delahaunty K."/>
            <person name="Markovic C."/>
            <person name="Hall O."/>
            <person name="Minx P."/>
            <person name="Tomlinson C."/>
            <person name="Mitreva M."/>
            <person name="Nelson J."/>
            <person name="Hou S."/>
            <person name="Wollam A."/>
            <person name="Pepin K.H."/>
            <person name="Johnson M."/>
            <person name="Bhonagiri V."/>
            <person name="Nash W.E."/>
            <person name="Warren W."/>
            <person name="Chinwalla A."/>
            <person name="Mardis E.R."/>
            <person name="Wilson R.K."/>
        </authorList>
    </citation>
    <scope>NUCLEOTIDE SEQUENCE [LARGE SCALE GENOMIC DNA]</scope>
    <source>
        <strain evidence="1">ATCC 51259</strain>
    </source>
</reference>
<dbReference type="STRING" id="626522.GCWU000325_02653"/>
<dbReference type="EMBL" id="ACIJ02000028">
    <property type="protein sequence ID" value="EEX70610.1"/>
    <property type="molecule type" value="Genomic_DNA"/>
</dbReference>
<name>C9LK88_9BACT</name>
<sequence>MYDNDFKEYYFLSGTPSSTFTFVYILSTKKNSATSHKIEKG</sequence>
<proteinExistence type="predicted"/>
<keyword evidence="2" id="KW-1185">Reference proteome</keyword>
<evidence type="ECO:0000313" key="1">
    <source>
        <dbReference type="EMBL" id="EEX70610.1"/>
    </source>
</evidence>
<dbReference type="Proteomes" id="UP000003460">
    <property type="component" value="Unassembled WGS sequence"/>
</dbReference>
<dbReference type="AlphaFoldDB" id="C9LK88"/>
<dbReference type="HOGENOM" id="CLU_3274788_0_0_10"/>
<evidence type="ECO:0000313" key="2">
    <source>
        <dbReference type="Proteomes" id="UP000003460"/>
    </source>
</evidence>
<protein>
    <submittedName>
        <fullName evidence="1">Uncharacterized protein</fullName>
    </submittedName>
</protein>
<gene>
    <name evidence="1" type="ORF">GCWU000325_02653</name>
</gene>
<comment type="caution">
    <text evidence="1">The sequence shown here is derived from an EMBL/GenBank/DDBJ whole genome shotgun (WGS) entry which is preliminary data.</text>
</comment>
<accession>C9LK88</accession>
<organism evidence="1 2">
    <name type="scientific">Alloprevotella tannerae ATCC 51259</name>
    <dbReference type="NCBI Taxonomy" id="626522"/>
    <lineage>
        <taxon>Bacteria</taxon>
        <taxon>Pseudomonadati</taxon>
        <taxon>Bacteroidota</taxon>
        <taxon>Bacteroidia</taxon>
        <taxon>Bacteroidales</taxon>
        <taxon>Prevotellaceae</taxon>
        <taxon>Alloprevotella</taxon>
    </lineage>
</organism>